<sequence>MFKRSACPSAARWRSWQRAGPIWFIHCDPEVVRSKLTFAITNSVSPCLAPLGGLSLQNTRVLRLRKSPNATSSHGIFSMPWLPR</sequence>
<protein>
    <submittedName>
        <fullName evidence="1">Uncharacterized protein</fullName>
    </submittedName>
</protein>
<dbReference type="AlphaFoldDB" id="A0A9Q3C440"/>
<name>A0A9Q3C440_9BASI</name>
<dbReference type="Proteomes" id="UP000765509">
    <property type="component" value="Unassembled WGS sequence"/>
</dbReference>
<evidence type="ECO:0000313" key="2">
    <source>
        <dbReference type="Proteomes" id="UP000765509"/>
    </source>
</evidence>
<dbReference type="EMBL" id="AVOT02004276">
    <property type="protein sequence ID" value="MBW0475911.1"/>
    <property type="molecule type" value="Genomic_DNA"/>
</dbReference>
<keyword evidence="2" id="KW-1185">Reference proteome</keyword>
<accession>A0A9Q3C440</accession>
<reference evidence="1" key="1">
    <citation type="submission" date="2021-03" db="EMBL/GenBank/DDBJ databases">
        <title>Draft genome sequence of rust myrtle Austropuccinia psidii MF-1, a brazilian biotype.</title>
        <authorList>
            <person name="Quecine M.C."/>
            <person name="Pachon D.M.R."/>
            <person name="Bonatelli M.L."/>
            <person name="Correr F.H."/>
            <person name="Franceschini L.M."/>
            <person name="Leite T.F."/>
            <person name="Margarido G.R.A."/>
            <person name="Almeida C.A."/>
            <person name="Ferrarezi J.A."/>
            <person name="Labate C.A."/>
        </authorList>
    </citation>
    <scope>NUCLEOTIDE SEQUENCE</scope>
    <source>
        <strain evidence="1">MF-1</strain>
    </source>
</reference>
<comment type="caution">
    <text evidence="1">The sequence shown here is derived from an EMBL/GenBank/DDBJ whole genome shotgun (WGS) entry which is preliminary data.</text>
</comment>
<organism evidence="1 2">
    <name type="scientific">Austropuccinia psidii MF-1</name>
    <dbReference type="NCBI Taxonomy" id="1389203"/>
    <lineage>
        <taxon>Eukaryota</taxon>
        <taxon>Fungi</taxon>
        <taxon>Dikarya</taxon>
        <taxon>Basidiomycota</taxon>
        <taxon>Pucciniomycotina</taxon>
        <taxon>Pucciniomycetes</taxon>
        <taxon>Pucciniales</taxon>
        <taxon>Sphaerophragmiaceae</taxon>
        <taxon>Austropuccinia</taxon>
    </lineage>
</organism>
<evidence type="ECO:0000313" key="1">
    <source>
        <dbReference type="EMBL" id="MBW0475911.1"/>
    </source>
</evidence>
<gene>
    <name evidence="1" type="ORF">O181_015626</name>
</gene>
<proteinExistence type="predicted"/>